<dbReference type="Pfam" id="PF08706">
    <property type="entry name" value="D5_N"/>
    <property type="match status" value="1"/>
</dbReference>
<protein>
    <recommendedName>
        <fullName evidence="4">SF3 helicase domain-containing protein</fullName>
    </recommendedName>
</protein>
<dbReference type="InterPro" id="IPR014818">
    <property type="entry name" value="Phage/plasmid_primase_P4_C"/>
</dbReference>
<dbReference type="PANTHER" id="PTHR35372:SF2">
    <property type="entry name" value="SF3 HELICASE DOMAIN-CONTAINING PROTEIN"/>
    <property type="match status" value="1"/>
</dbReference>
<dbReference type="GO" id="GO:0005524">
    <property type="term" value="F:ATP binding"/>
    <property type="evidence" value="ECO:0007669"/>
    <property type="project" value="UniProtKB-KW"/>
</dbReference>
<accession>A0A1J5QVP0</accession>
<reference evidence="5" key="1">
    <citation type="submission" date="2016-10" db="EMBL/GenBank/DDBJ databases">
        <title>Sequence of Gallionella enrichment culture.</title>
        <authorList>
            <person name="Poehlein A."/>
            <person name="Muehling M."/>
            <person name="Daniel R."/>
        </authorList>
    </citation>
    <scope>NUCLEOTIDE SEQUENCE</scope>
</reference>
<evidence type="ECO:0000256" key="1">
    <source>
        <dbReference type="ARBA" id="ARBA00022741"/>
    </source>
</evidence>
<evidence type="ECO:0000313" key="5">
    <source>
        <dbReference type="EMBL" id="OIQ87718.1"/>
    </source>
</evidence>
<dbReference type="InterPro" id="IPR045455">
    <property type="entry name" value="NrS-1_pol-like_helicase"/>
</dbReference>
<keyword evidence="2" id="KW-0378">Hydrolase</keyword>
<dbReference type="PANTHER" id="PTHR35372">
    <property type="entry name" value="ATP BINDING PROTEIN-RELATED"/>
    <property type="match status" value="1"/>
</dbReference>
<dbReference type="SUPFAM" id="SSF52540">
    <property type="entry name" value="P-loop containing nucleoside triphosphate hydrolases"/>
    <property type="match status" value="1"/>
</dbReference>
<dbReference type="NCBIfam" id="TIGR01613">
    <property type="entry name" value="primase_Cterm"/>
    <property type="match status" value="1"/>
</dbReference>
<name>A0A1J5QVP0_9ZZZZ</name>
<evidence type="ECO:0000256" key="2">
    <source>
        <dbReference type="ARBA" id="ARBA00022801"/>
    </source>
</evidence>
<keyword evidence="1" id="KW-0547">Nucleotide-binding</keyword>
<keyword evidence="3" id="KW-0067">ATP-binding</keyword>
<dbReference type="PROSITE" id="PS51206">
    <property type="entry name" value="SF3_HELICASE_1"/>
    <property type="match status" value="1"/>
</dbReference>
<dbReference type="SMART" id="SM00885">
    <property type="entry name" value="D5_N"/>
    <property type="match status" value="1"/>
</dbReference>
<gene>
    <name evidence="5" type="ORF">GALL_304310</name>
</gene>
<dbReference type="AlphaFoldDB" id="A0A1J5QVP0"/>
<dbReference type="Gene3D" id="3.40.50.300">
    <property type="entry name" value="P-loop containing nucleotide triphosphate hydrolases"/>
    <property type="match status" value="1"/>
</dbReference>
<organism evidence="5">
    <name type="scientific">mine drainage metagenome</name>
    <dbReference type="NCBI Taxonomy" id="410659"/>
    <lineage>
        <taxon>unclassified sequences</taxon>
        <taxon>metagenomes</taxon>
        <taxon>ecological metagenomes</taxon>
    </lineage>
</organism>
<dbReference type="InterPro" id="IPR027417">
    <property type="entry name" value="P-loop_NTPase"/>
</dbReference>
<proteinExistence type="predicted"/>
<dbReference type="EMBL" id="MLJW01000408">
    <property type="protein sequence ID" value="OIQ87718.1"/>
    <property type="molecule type" value="Genomic_DNA"/>
</dbReference>
<evidence type="ECO:0000256" key="3">
    <source>
        <dbReference type="ARBA" id="ARBA00022840"/>
    </source>
</evidence>
<dbReference type="InterPro" id="IPR051620">
    <property type="entry name" value="ORF904-like_C"/>
</dbReference>
<evidence type="ECO:0000259" key="4">
    <source>
        <dbReference type="PROSITE" id="PS51206"/>
    </source>
</evidence>
<feature type="domain" description="SF3 helicase" evidence="4">
    <location>
        <begin position="200"/>
        <end position="359"/>
    </location>
</feature>
<comment type="caution">
    <text evidence="5">The sequence shown here is derived from an EMBL/GenBank/DDBJ whole genome shotgun (WGS) entry which is preliminary data.</text>
</comment>
<sequence length="440" mass="49310">MKAPIKTKVATAVANSSCEEEQTDVANARRMARKFEGALAYAPVTGKWLEFMDHHWAHDSLGHIVQHAITVTEDLMLESAQLTVEAAKIKNAPNMKAAMMAEAEGLLKWARKSQTRQRIEAMVALARTEPALAVDQARLDADDTFFGVQNGVLELADATIFRDGRPDDWITRQSDSEWAGGEAYCPLWERFLAEVQPDPDVRHWLKMFVGYCLTGNCSEQIFVVLHGDGANGKGVFINTIKKLLGRYAEVLQFQSFLEKRSDAIRNDIAKLDKVRLVVAQEGPRGAVLDEGLMKQLTGQDEVAARFLFKDEFTYRPRYKIVLVANHRPVIQGTDLGIWRRVVLVPWNVTIPEGKRDRDLEARLAQELPGILAWAVEGYHLWREQGLSRIPEAIRHAKTEYQAESDVVARWLEDDVVIDEGAVSAGNASKSCFWASSAELV</sequence>
<dbReference type="GO" id="GO:0016787">
    <property type="term" value="F:hydrolase activity"/>
    <property type="evidence" value="ECO:0007669"/>
    <property type="project" value="UniProtKB-KW"/>
</dbReference>
<dbReference type="InterPro" id="IPR006500">
    <property type="entry name" value="Helicase_put_C_phage/plasmid"/>
</dbReference>
<dbReference type="InterPro" id="IPR014015">
    <property type="entry name" value="Helicase_SF3_DNA-vir"/>
</dbReference>
<dbReference type="Pfam" id="PF19263">
    <property type="entry name" value="DUF5906"/>
    <property type="match status" value="1"/>
</dbReference>